<dbReference type="Proteomes" id="UP000536604">
    <property type="component" value="Unassembled WGS sequence"/>
</dbReference>
<reference evidence="2 3" key="1">
    <citation type="submission" date="2020-08" db="EMBL/GenBank/DDBJ databases">
        <title>Genomic Encyclopedia of Type Strains, Phase III (KMG-III): the genomes of soil and plant-associated and newly described type strains.</title>
        <authorList>
            <person name="Whitman W."/>
        </authorList>
    </citation>
    <scope>NUCLEOTIDE SEQUENCE [LARGE SCALE GENOMIC DNA]</scope>
    <source>
        <strain evidence="2 3">CECT 8712</strain>
    </source>
</reference>
<dbReference type="InterPro" id="IPR043917">
    <property type="entry name" value="DUF5753"/>
</dbReference>
<accession>A0A841IND6</accession>
<dbReference type="CDD" id="cd00093">
    <property type="entry name" value="HTH_XRE"/>
    <property type="match status" value="1"/>
</dbReference>
<sequence>MGSNMVLPSAMWLPFGTRVLNARSDKGLSLVELAASTGVGGDKLRDVEAARCRPARSLVERIDTALGGGSRLVEAWAVTLQAEAFPDEFGDLGELTVHATRVWETRAETVPSFLRTREYSRAVLRPRWPGLSDKEVEALVDEEMYLRAVVTGPGGPALRAVLAESAFQDPEVDPGVLRAQRCFLADLVEAGIVSLAVIPETSPRGPAQSGDFRFLEFHARPGMAYAFAAEGGELLTDIDHVERCCLIRDALEDVAVELTPDSALLAAE</sequence>
<dbReference type="Pfam" id="PF13560">
    <property type="entry name" value="HTH_31"/>
    <property type="match status" value="1"/>
</dbReference>
<dbReference type="AlphaFoldDB" id="A0A841IND6"/>
<organism evidence="2 3">
    <name type="scientific">Nocardiopsis algeriensis</name>
    <dbReference type="NCBI Taxonomy" id="1478215"/>
    <lineage>
        <taxon>Bacteria</taxon>
        <taxon>Bacillati</taxon>
        <taxon>Actinomycetota</taxon>
        <taxon>Actinomycetes</taxon>
        <taxon>Streptosporangiales</taxon>
        <taxon>Nocardiopsidaceae</taxon>
        <taxon>Nocardiopsis</taxon>
    </lineage>
</organism>
<dbReference type="Pfam" id="PF19054">
    <property type="entry name" value="DUF5753"/>
    <property type="match status" value="1"/>
</dbReference>
<dbReference type="SMART" id="SM00530">
    <property type="entry name" value="HTH_XRE"/>
    <property type="match status" value="1"/>
</dbReference>
<proteinExistence type="predicted"/>
<dbReference type="InterPro" id="IPR001387">
    <property type="entry name" value="Cro/C1-type_HTH"/>
</dbReference>
<dbReference type="RefSeq" id="WP_184287392.1">
    <property type="nucleotide sequence ID" value="NZ_JACHJO010000002.1"/>
</dbReference>
<feature type="domain" description="HTH cro/C1-type" evidence="1">
    <location>
        <begin position="18"/>
        <end position="73"/>
    </location>
</feature>
<keyword evidence="3" id="KW-1185">Reference proteome</keyword>
<dbReference type="GO" id="GO:0003677">
    <property type="term" value="F:DNA binding"/>
    <property type="evidence" value="ECO:0007669"/>
    <property type="project" value="InterPro"/>
</dbReference>
<gene>
    <name evidence="2" type="ORF">FHS13_000718</name>
</gene>
<dbReference type="SUPFAM" id="SSF47413">
    <property type="entry name" value="lambda repressor-like DNA-binding domains"/>
    <property type="match status" value="1"/>
</dbReference>
<evidence type="ECO:0000313" key="3">
    <source>
        <dbReference type="Proteomes" id="UP000536604"/>
    </source>
</evidence>
<evidence type="ECO:0000313" key="2">
    <source>
        <dbReference type="EMBL" id="MBB6118786.1"/>
    </source>
</evidence>
<comment type="caution">
    <text evidence="2">The sequence shown here is derived from an EMBL/GenBank/DDBJ whole genome shotgun (WGS) entry which is preliminary data.</text>
</comment>
<dbReference type="EMBL" id="JACHJO010000002">
    <property type="protein sequence ID" value="MBB6118786.1"/>
    <property type="molecule type" value="Genomic_DNA"/>
</dbReference>
<evidence type="ECO:0000259" key="1">
    <source>
        <dbReference type="SMART" id="SM00530"/>
    </source>
</evidence>
<dbReference type="InterPro" id="IPR010982">
    <property type="entry name" value="Lambda_DNA-bd_dom_sf"/>
</dbReference>
<name>A0A841IND6_9ACTN</name>
<protein>
    <submittedName>
        <fullName evidence="2">Transcriptional regulator with XRE-family HTH domain</fullName>
    </submittedName>
</protein>